<evidence type="ECO:0000313" key="3">
    <source>
        <dbReference type="EMBL" id="MDB1124268.1"/>
    </source>
</evidence>
<evidence type="ECO:0000256" key="2">
    <source>
        <dbReference type="SAM" id="SignalP"/>
    </source>
</evidence>
<keyword evidence="4" id="KW-1185">Reference proteome</keyword>
<accession>A0ABT4YRT0</accession>
<name>A0ABT4YRT0_9VIBR</name>
<organism evidence="3 4">
    <name type="scientific">Vibrio algarum</name>
    <dbReference type="NCBI Taxonomy" id="3020714"/>
    <lineage>
        <taxon>Bacteria</taxon>
        <taxon>Pseudomonadati</taxon>
        <taxon>Pseudomonadota</taxon>
        <taxon>Gammaproteobacteria</taxon>
        <taxon>Vibrionales</taxon>
        <taxon>Vibrionaceae</taxon>
        <taxon>Vibrio</taxon>
    </lineage>
</organism>
<dbReference type="RefSeq" id="WP_272136422.1">
    <property type="nucleotide sequence ID" value="NZ_JAQLOI010000001.1"/>
</dbReference>
<sequence>MIDARNCLAAVGLFALCSVGAQASSESTTSQQKTTQTVTINSVDFKVADYYEFFTWETLPSDVLYEKEPLQTFINTNGDKHYYHVVYLPNGNLNWFQAAKLAEEAGGYLASITSEAENSFLFSLIDDPKYFFQFPKHVEGSGRANHYEIMIGPMLGGYQPEDATIPDADWHWLSGEEWSYTNWAQNLDDGVIDKDPRNNTQPNDSGKEKSQRILGFGELNQPVPTWGDYSDDAGTYGRRGPGRYGFIIEYNSKPE</sequence>
<feature type="region of interest" description="Disordered" evidence="1">
    <location>
        <begin position="189"/>
        <end position="210"/>
    </location>
</feature>
<gene>
    <name evidence="3" type="ORF">PGX00_11625</name>
</gene>
<dbReference type="InterPro" id="IPR016186">
    <property type="entry name" value="C-type_lectin-like/link_sf"/>
</dbReference>
<evidence type="ECO:0000256" key="1">
    <source>
        <dbReference type="SAM" id="MobiDB-lite"/>
    </source>
</evidence>
<protein>
    <recommendedName>
        <fullName evidence="5">C-type lectin domain-containing protein</fullName>
    </recommendedName>
</protein>
<dbReference type="SUPFAM" id="SSF56436">
    <property type="entry name" value="C-type lectin-like"/>
    <property type="match status" value="1"/>
</dbReference>
<dbReference type="EMBL" id="JAQLOI010000001">
    <property type="protein sequence ID" value="MDB1124268.1"/>
    <property type="molecule type" value="Genomic_DNA"/>
</dbReference>
<reference evidence="3 4" key="1">
    <citation type="submission" date="2023-01" db="EMBL/GenBank/DDBJ databases">
        <title>Vibrio sp. KJ40-1 sp.nov, isolated from marine algae.</title>
        <authorList>
            <person name="Butt M."/>
            <person name="Kim J.M.J."/>
            <person name="Jeon C.O.C."/>
        </authorList>
    </citation>
    <scope>NUCLEOTIDE SEQUENCE [LARGE SCALE GENOMIC DNA]</scope>
    <source>
        <strain evidence="3 4">KJ40-1</strain>
    </source>
</reference>
<evidence type="ECO:0008006" key="5">
    <source>
        <dbReference type="Google" id="ProtNLM"/>
    </source>
</evidence>
<feature type="chain" id="PRO_5046036279" description="C-type lectin domain-containing protein" evidence="2">
    <location>
        <begin position="24"/>
        <end position="255"/>
    </location>
</feature>
<dbReference type="Proteomes" id="UP001210678">
    <property type="component" value="Unassembled WGS sequence"/>
</dbReference>
<evidence type="ECO:0000313" key="4">
    <source>
        <dbReference type="Proteomes" id="UP001210678"/>
    </source>
</evidence>
<dbReference type="Gene3D" id="3.10.100.10">
    <property type="entry name" value="Mannose-Binding Protein A, subunit A"/>
    <property type="match status" value="1"/>
</dbReference>
<keyword evidence="2" id="KW-0732">Signal</keyword>
<dbReference type="InterPro" id="IPR016187">
    <property type="entry name" value="CTDL_fold"/>
</dbReference>
<feature type="signal peptide" evidence="2">
    <location>
        <begin position="1"/>
        <end position="23"/>
    </location>
</feature>
<proteinExistence type="predicted"/>
<comment type="caution">
    <text evidence="3">The sequence shown here is derived from an EMBL/GenBank/DDBJ whole genome shotgun (WGS) entry which is preliminary data.</text>
</comment>